<reference evidence="10" key="1">
    <citation type="submission" date="2018-05" db="EMBL/GenBank/DDBJ databases">
        <authorList>
            <person name="Lanie J.A."/>
            <person name="Ng W.-L."/>
            <person name="Kazmierczak K.M."/>
            <person name="Andrzejewski T.M."/>
            <person name="Davidsen T.M."/>
            <person name="Wayne K.J."/>
            <person name="Tettelin H."/>
            <person name="Glass J.I."/>
            <person name="Rusch D."/>
            <person name="Podicherti R."/>
            <person name="Tsui H.-C.T."/>
            <person name="Winkler M.E."/>
        </authorList>
    </citation>
    <scope>NUCLEOTIDE SEQUENCE</scope>
</reference>
<dbReference type="InterPro" id="IPR014048">
    <property type="entry name" value="MethylDNA_cys_MeTrfase_DNA-bd"/>
</dbReference>
<evidence type="ECO:0000256" key="1">
    <source>
        <dbReference type="ARBA" id="ARBA00001286"/>
    </source>
</evidence>
<keyword evidence="7" id="KW-0234">DNA repair</keyword>
<dbReference type="GO" id="GO:0003908">
    <property type="term" value="F:methylated-DNA-[protein]-cysteine S-methyltransferase activity"/>
    <property type="evidence" value="ECO:0007669"/>
    <property type="project" value="UniProtKB-EC"/>
</dbReference>
<dbReference type="EMBL" id="UINC01000750">
    <property type="protein sequence ID" value="SUZ60541.1"/>
    <property type="molecule type" value="Genomic_DNA"/>
</dbReference>
<proteinExistence type="inferred from homology"/>
<keyword evidence="6" id="KW-0227">DNA damage</keyword>
<evidence type="ECO:0000259" key="9">
    <source>
        <dbReference type="Pfam" id="PF01035"/>
    </source>
</evidence>
<feature type="domain" description="Methylated-DNA-[protein]-cysteine S-methyltransferase DNA binding" evidence="9">
    <location>
        <begin position="7"/>
        <end position="89"/>
    </location>
</feature>
<dbReference type="PANTHER" id="PTHR10815">
    <property type="entry name" value="METHYLATED-DNA--PROTEIN-CYSTEINE METHYLTRANSFERASE"/>
    <property type="match status" value="1"/>
</dbReference>
<dbReference type="AlphaFoldDB" id="A0A381P0Y0"/>
<dbReference type="NCBIfam" id="TIGR00589">
    <property type="entry name" value="ogt"/>
    <property type="match status" value="1"/>
</dbReference>
<accession>A0A381P0Y0</accession>
<dbReference type="InterPro" id="IPR036217">
    <property type="entry name" value="MethylDNA_cys_MeTrfase_DNAb"/>
</dbReference>
<gene>
    <name evidence="10" type="ORF">METZ01_LOCUS13395</name>
</gene>
<evidence type="ECO:0000256" key="3">
    <source>
        <dbReference type="ARBA" id="ARBA00011918"/>
    </source>
</evidence>
<keyword evidence="4" id="KW-0489">Methyltransferase</keyword>
<dbReference type="GO" id="GO:0032259">
    <property type="term" value="P:methylation"/>
    <property type="evidence" value="ECO:0007669"/>
    <property type="project" value="UniProtKB-KW"/>
</dbReference>
<dbReference type="FunFam" id="1.10.10.10:FF:000214">
    <property type="entry name" value="Methylated-DNA--protein-cysteine methyltransferase"/>
    <property type="match status" value="1"/>
</dbReference>
<dbReference type="PANTHER" id="PTHR10815:SF13">
    <property type="entry name" value="METHYLATED-DNA--PROTEIN-CYSTEINE METHYLTRANSFERASE"/>
    <property type="match status" value="1"/>
</dbReference>
<dbReference type="Gene3D" id="1.10.10.10">
    <property type="entry name" value="Winged helix-like DNA-binding domain superfamily/Winged helix DNA-binding domain"/>
    <property type="match status" value="1"/>
</dbReference>
<dbReference type="CDD" id="cd06445">
    <property type="entry name" value="ATase"/>
    <property type="match status" value="1"/>
</dbReference>
<dbReference type="EC" id="2.1.1.63" evidence="3"/>
<comment type="catalytic activity">
    <reaction evidence="8">
        <text>a 6-O-methyl-2'-deoxyguanosine in DNA + L-cysteinyl-[protein] = S-methyl-L-cysteinyl-[protein] + a 2'-deoxyguanosine in DNA</text>
        <dbReference type="Rhea" id="RHEA:24000"/>
        <dbReference type="Rhea" id="RHEA-COMP:10131"/>
        <dbReference type="Rhea" id="RHEA-COMP:10132"/>
        <dbReference type="Rhea" id="RHEA-COMP:11367"/>
        <dbReference type="Rhea" id="RHEA-COMP:11368"/>
        <dbReference type="ChEBI" id="CHEBI:29950"/>
        <dbReference type="ChEBI" id="CHEBI:82612"/>
        <dbReference type="ChEBI" id="CHEBI:85445"/>
        <dbReference type="ChEBI" id="CHEBI:85448"/>
        <dbReference type="EC" id="2.1.1.63"/>
    </reaction>
</comment>
<dbReference type="SUPFAM" id="SSF46767">
    <property type="entry name" value="Methylated DNA-protein cysteine methyltransferase, C-terminal domain"/>
    <property type="match status" value="1"/>
</dbReference>
<sequence>MNRAGTKFQKKVWDEIKKIPKGQTKSYKQIAIAIGSPKSSRAVANACGKNPDPIITPCHRVIASDGSIGGYTAAGGVKTKKNLLAQEGVYFD</sequence>
<dbReference type="InterPro" id="IPR036388">
    <property type="entry name" value="WH-like_DNA-bd_sf"/>
</dbReference>
<evidence type="ECO:0000313" key="10">
    <source>
        <dbReference type="EMBL" id="SUZ60541.1"/>
    </source>
</evidence>
<comment type="similarity">
    <text evidence="2">Belongs to the MGMT family.</text>
</comment>
<evidence type="ECO:0000256" key="7">
    <source>
        <dbReference type="ARBA" id="ARBA00023204"/>
    </source>
</evidence>
<evidence type="ECO:0000256" key="4">
    <source>
        <dbReference type="ARBA" id="ARBA00022603"/>
    </source>
</evidence>
<evidence type="ECO:0000256" key="5">
    <source>
        <dbReference type="ARBA" id="ARBA00022679"/>
    </source>
</evidence>
<evidence type="ECO:0000256" key="2">
    <source>
        <dbReference type="ARBA" id="ARBA00008711"/>
    </source>
</evidence>
<dbReference type="GO" id="GO:0006281">
    <property type="term" value="P:DNA repair"/>
    <property type="evidence" value="ECO:0007669"/>
    <property type="project" value="UniProtKB-KW"/>
</dbReference>
<organism evidence="10">
    <name type="scientific">marine metagenome</name>
    <dbReference type="NCBI Taxonomy" id="408172"/>
    <lineage>
        <taxon>unclassified sequences</taxon>
        <taxon>metagenomes</taxon>
        <taxon>ecological metagenomes</taxon>
    </lineage>
</organism>
<dbReference type="Pfam" id="PF01035">
    <property type="entry name" value="DNA_binding_1"/>
    <property type="match status" value="1"/>
</dbReference>
<evidence type="ECO:0000256" key="6">
    <source>
        <dbReference type="ARBA" id="ARBA00022763"/>
    </source>
</evidence>
<evidence type="ECO:0000256" key="8">
    <source>
        <dbReference type="ARBA" id="ARBA00049348"/>
    </source>
</evidence>
<name>A0A381P0Y0_9ZZZZ</name>
<protein>
    <recommendedName>
        <fullName evidence="3">methylated-DNA--[protein]-cysteine S-methyltransferase</fullName>
        <ecNumber evidence="3">2.1.1.63</ecNumber>
    </recommendedName>
</protein>
<keyword evidence="5" id="KW-0808">Transferase</keyword>
<comment type="catalytic activity">
    <reaction evidence="1">
        <text>a 4-O-methyl-thymidine in DNA + L-cysteinyl-[protein] = a thymidine in DNA + S-methyl-L-cysteinyl-[protein]</text>
        <dbReference type="Rhea" id="RHEA:53428"/>
        <dbReference type="Rhea" id="RHEA-COMP:10131"/>
        <dbReference type="Rhea" id="RHEA-COMP:10132"/>
        <dbReference type="Rhea" id="RHEA-COMP:13555"/>
        <dbReference type="Rhea" id="RHEA-COMP:13556"/>
        <dbReference type="ChEBI" id="CHEBI:29950"/>
        <dbReference type="ChEBI" id="CHEBI:82612"/>
        <dbReference type="ChEBI" id="CHEBI:137386"/>
        <dbReference type="ChEBI" id="CHEBI:137387"/>
        <dbReference type="EC" id="2.1.1.63"/>
    </reaction>
</comment>